<dbReference type="InterPro" id="IPR046373">
    <property type="entry name" value="Acyl-CoA_Oxase/DH_mid-dom_sf"/>
</dbReference>
<feature type="domain" description="Acyl-CoA dehydrogenase C-terminal" evidence="3">
    <location>
        <begin position="252"/>
        <end position="382"/>
    </location>
</feature>
<proteinExistence type="predicted"/>
<dbReference type="PIRSF" id="PIRSF016578">
    <property type="entry name" value="HsaA"/>
    <property type="match status" value="1"/>
</dbReference>
<accession>A0ABW3C355</accession>
<keyword evidence="5" id="KW-1185">Reference proteome</keyword>
<dbReference type="SUPFAM" id="SSF47203">
    <property type="entry name" value="Acyl-CoA dehydrogenase C-terminal domain-like"/>
    <property type="match status" value="1"/>
</dbReference>
<organism evidence="4 5">
    <name type="scientific">Sphingosinicella xenopeptidilytica</name>
    <dbReference type="NCBI Taxonomy" id="364098"/>
    <lineage>
        <taxon>Bacteria</taxon>
        <taxon>Pseudomonadati</taxon>
        <taxon>Pseudomonadota</taxon>
        <taxon>Alphaproteobacteria</taxon>
        <taxon>Sphingomonadales</taxon>
        <taxon>Sphingosinicellaceae</taxon>
        <taxon>Sphingosinicella</taxon>
    </lineage>
</organism>
<feature type="domain" description="Acyl-CoA dehydrogenase/oxidase N-terminal" evidence="2">
    <location>
        <begin position="19"/>
        <end position="93"/>
    </location>
</feature>
<dbReference type="InterPro" id="IPR037069">
    <property type="entry name" value="AcylCoA_DH/ox_N_sf"/>
</dbReference>
<evidence type="ECO:0000313" key="4">
    <source>
        <dbReference type="EMBL" id="MFD0848893.1"/>
    </source>
</evidence>
<dbReference type="Gene3D" id="1.20.140.10">
    <property type="entry name" value="Butyryl-CoA Dehydrogenase, subunit A, domain 3"/>
    <property type="match status" value="1"/>
</dbReference>
<dbReference type="Pfam" id="PF08028">
    <property type="entry name" value="Acyl-CoA_dh_2"/>
    <property type="match status" value="1"/>
</dbReference>
<dbReference type="Proteomes" id="UP001597124">
    <property type="component" value="Unassembled WGS sequence"/>
</dbReference>
<dbReference type="PANTHER" id="PTHR43884">
    <property type="entry name" value="ACYL-COA DEHYDROGENASE"/>
    <property type="match status" value="1"/>
</dbReference>
<name>A0ABW3C355_SPHXN</name>
<dbReference type="Pfam" id="PF02771">
    <property type="entry name" value="Acyl-CoA_dh_N"/>
    <property type="match status" value="1"/>
</dbReference>
<dbReference type="Gene3D" id="2.40.110.10">
    <property type="entry name" value="Butyryl-CoA Dehydrogenase, subunit A, domain 2"/>
    <property type="match status" value="1"/>
</dbReference>
<comment type="caution">
    <text evidence="4">The sequence shown here is derived from an EMBL/GenBank/DDBJ whole genome shotgun (WGS) entry which is preliminary data.</text>
</comment>
<dbReference type="EMBL" id="JBHTIK010000005">
    <property type="protein sequence ID" value="MFD0848893.1"/>
    <property type="molecule type" value="Genomic_DNA"/>
</dbReference>
<evidence type="ECO:0000256" key="1">
    <source>
        <dbReference type="ARBA" id="ARBA00023002"/>
    </source>
</evidence>
<dbReference type="Gene3D" id="1.10.540.10">
    <property type="entry name" value="Acyl-CoA dehydrogenase/oxidase, N-terminal domain"/>
    <property type="match status" value="1"/>
</dbReference>
<evidence type="ECO:0000313" key="5">
    <source>
        <dbReference type="Proteomes" id="UP001597124"/>
    </source>
</evidence>
<evidence type="ECO:0000259" key="3">
    <source>
        <dbReference type="Pfam" id="PF08028"/>
    </source>
</evidence>
<protein>
    <submittedName>
        <fullName evidence="4">Acyl-CoA dehydrogenase family protein</fullName>
    </submittedName>
</protein>
<reference evidence="5" key="1">
    <citation type="journal article" date="2019" name="Int. J. Syst. Evol. Microbiol.">
        <title>The Global Catalogue of Microorganisms (GCM) 10K type strain sequencing project: providing services to taxonomists for standard genome sequencing and annotation.</title>
        <authorList>
            <consortium name="The Broad Institute Genomics Platform"/>
            <consortium name="The Broad Institute Genome Sequencing Center for Infectious Disease"/>
            <person name="Wu L."/>
            <person name="Ma J."/>
        </authorList>
    </citation>
    <scope>NUCLEOTIDE SEQUENCE [LARGE SCALE GENOMIC DNA]</scope>
    <source>
        <strain evidence="5">CCUG 52537</strain>
    </source>
</reference>
<dbReference type="InterPro" id="IPR036250">
    <property type="entry name" value="AcylCo_DH-like_C"/>
</dbReference>
<gene>
    <name evidence="4" type="ORF">ACFQ00_11205</name>
</gene>
<dbReference type="RefSeq" id="WP_381490457.1">
    <property type="nucleotide sequence ID" value="NZ_JBHTIK010000005.1"/>
</dbReference>
<dbReference type="InterPro" id="IPR009100">
    <property type="entry name" value="AcylCoA_DH/oxidase_NM_dom_sf"/>
</dbReference>
<dbReference type="InterPro" id="IPR013107">
    <property type="entry name" value="Acyl-CoA_DH_C"/>
</dbReference>
<evidence type="ECO:0000259" key="2">
    <source>
        <dbReference type="Pfam" id="PF02771"/>
    </source>
</evidence>
<dbReference type="PANTHER" id="PTHR43884:SF12">
    <property type="entry name" value="ISOVALERYL-COA DEHYDROGENASE, MITOCHONDRIAL-RELATED"/>
    <property type="match status" value="1"/>
</dbReference>
<dbReference type="InterPro" id="IPR013786">
    <property type="entry name" value="AcylCoA_DH/ox_N"/>
</dbReference>
<dbReference type="SUPFAM" id="SSF56645">
    <property type="entry name" value="Acyl-CoA dehydrogenase NM domain-like"/>
    <property type="match status" value="1"/>
</dbReference>
<keyword evidence="1" id="KW-0560">Oxidoreductase</keyword>
<sequence length="404" mass="44123">MAEKDQRNQDAGSDNAVAEMLVQRARDMAPRVAARAADGEAARRISDDTIREAGEAGFYQILVPKALGGYQLDWETACRVVVALGRGDASSAWQIGFFIIHNWLWLGFPEETRREIQADRGWGIGPVMLSPTTVHTKKVEGGYKLTGRSKWATGINHAQWILISTIAEGEGPDGKGRLSDFLVKPDQVIVHDTWHASGMRATGSHDLEFPDIFVPDRRVVPYEISAVGGAGGYAEFEGWQYKVPRFAAVTFGAAAPIVAAARGAIDAYRDKLSNYVSPIHGTRTLDNSAAVTRLARAETRLQAAEEYLYALARHLKDWQRAGALTTLQRVNIRSGAAHCVAEARDVVQNLASAAGSSSFMAGHPMQRALRDVTMMANHFLFEPDTSFEPFGRVMLGLDPNTMVA</sequence>